<keyword evidence="3" id="KW-1185">Reference proteome</keyword>
<feature type="signal peptide" evidence="1">
    <location>
        <begin position="1"/>
        <end position="20"/>
    </location>
</feature>
<sequence>VATGLVFIGVLGGLLDLTEGVDDLWWLVEENGEGEEGGFAGAVNGSCAANTLQKLWSCGTAFGGWQLMVFQ</sequence>
<name>A0ABS8VG23_DATST</name>
<gene>
    <name evidence="2" type="ORF">HAX54_033850</name>
</gene>
<evidence type="ECO:0000256" key="1">
    <source>
        <dbReference type="SAM" id="SignalP"/>
    </source>
</evidence>
<keyword evidence="1" id="KW-0732">Signal</keyword>
<feature type="non-terminal residue" evidence="2">
    <location>
        <position position="71"/>
    </location>
</feature>
<accession>A0ABS8VG23</accession>
<evidence type="ECO:0000313" key="3">
    <source>
        <dbReference type="Proteomes" id="UP000823775"/>
    </source>
</evidence>
<organism evidence="2 3">
    <name type="scientific">Datura stramonium</name>
    <name type="common">Jimsonweed</name>
    <name type="synonym">Common thornapple</name>
    <dbReference type="NCBI Taxonomy" id="4076"/>
    <lineage>
        <taxon>Eukaryota</taxon>
        <taxon>Viridiplantae</taxon>
        <taxon>Streptophyta</taxon>
        <taxon>Embryophyta</taxon>
        <taxon>Tracheophyta</taxon>
        <taxon>Spermatophyta</taxon>
        <taxon>Magnoliopsida</taxon>
        <taxon>eudicotyledons</taxon>
        <taxon>Gunneridae</taxon>
        <taxon>Pentapetalae</taxon>
        <taxon>asterids</taxon>
        <taxon>lamiids</taxon>
        <taxon>Solanales</taxon>
        <taxon>Solanaceae</taxon>
        <taxon>Solanoideae</taxon>
        <taxon>Datureae</taxon>
        <taxon>Datura</taxon>
    </lineage>
</organism>
<reference evidence="2 3" key="1">
    <citation type="journal article" date="2021" name="BMC Genomics">
        <title>Datura genome reveals duplications of psychoactive alkaloid biosynthetic genes and high mutation rate following tissue culture.</title>
        <authorList>
            <person name="Rajewski A."/>
            <person name="Carter-House D."/>
            <person name="Stajich J."/>
            <person name="Litt A."/>
        </authorList>
    </citation>
    <scope>NUCLEOTIDE SEQUENCE [LARGE SCALE GENOMIC DNA]</scope>
    <source>
        <strain evidence="2">AR-01</strain>
    </source>
</reference>
<dbReference type="Proteomes" id="UP000823775">
    <property type="component" value="Unassembled WGS sequence"/>
</dbReference>
<feature type="chain" id="PRO_5045168953" evidence="1">
    <location>
        <begin position="21"/>
        <end position="71"/>
    </location>
</feature>
<evidence type="ECO:0000313" key="2">
    <source>
        <dbReference type="EMBL" id="MCD9645145.1"/>
    </source>
</evidence>
<proteinExistence type="predicted"/>
<dbReference type="EMBL" id="JACEIK010004346">
    <property type="protein sequence ID" value="MCD9645145.1"/>
    <property type="molecule type" value="Genomic_DNA"/>
</dbReference>
<feature type="non-terminal residue" evidence="2">
    <location>
        <position position="1"/>
    </location>
</feature>
<comment type="caution">
    <text evidence="2">The sequence shown here is derived from an EMBL/GenBank/DDBJ whole genome shotgun (WGS) entry which is preliminary data.</text>
</comment>
<protein>
    <submittedName>
        <fullName evidence="2">Uncharacterized protein</fullName>
    </submittedName>
</protein>